<evidence type="ECO:0000256" key="1">
    <source>
        <dbReference type="ARBA" id="ARBA00004245"/>
    </source>
</evidence>
<dbReference type="InterPro" id="IPR001752">
    <property type="entry name" value="Kinesin_motor_dom"/>
</dbReference>
<evidence type="ECO:0000313" key="10">
    <source>
        <dbReference type="EMBL" id="CAG7785498.1"/>
    </source>
</evidence>
<keyword evidence="4" id="KW-0206">Cytoskeleton</keyword>
<feature type="region of interest" description="Disordered" evidence="8">
    <location>
        <begin position="765"/>
        <end position="788"/>
    </location>
</feature>
<dbReference type="PANTHER" id="PTHR24115">
    <property type="entry name" value="KINESIN-RELATED"/>
    <property type="match status" value="1"/>
</dbReference>
<name>A0A8J2KB25_9HEXA</name>
<dbReference type="GO" id="GO:0007018">
    <property type="term" value="P:microtubule-based movement"/>
    <property type="evidence" value="ECO:0007669"/>
    <property type="project" value="InterPro"/>
</dbReference>
<dbReference type="Pfam" id="PF16540">
    <property type="entry name" value="MKLP1_Arf_bdg"/>
    <property type="match status" value="1"/>
</dbReference>
<proteinExistence type="inferred from homology"/>
<evidence type="ECO:0000256" key="4">
    <source>
        <dbReference type="ARBA" id="ARBA00023212"/>
    </source>
</evidence>
<feature type="domain" description="Kinesin motor" evidence="9">
    <location>
        <begin position="56"/>
        <end position="476"/>
    </location>
</feature>
<evidence type="ECO:0000256" key="6">
    <source>
        <dbReference type="RuleBase" id="RU000394"/>
    </source>
</evidence>
<dbReference type="PROSITE" id="PS50067">
    <property type="entry name" value="KINESIN_MOTOR_2"/>
    <property type="match status" value="1"/>
</dbReference>
<feature type="compositionally biased region" description="Polar residues" evidence="8">
    <location>
        <begin position="18"/>
        <end position="30"/>
    </location>
</feature>
<keyword evidence="6" id="KW-0493">Microtubule</keyword>
<accession>A0A8J2KB25</accession>
<dbReference type="Proteomes" id="UP000708208">
    <property type="component" value="Unassembled WGS sequence"/>
</dbReference>
<dbReference type="InterPro" id="IPR032384">
    <property type="entry name" value="Kif23_Arf-bd"/>
</dbReference>
<dbReference type="InterPro" id="IPR027640">
    <property type="entry name" value="Kinesin-like_fam"/>
</dbReference>
<dbReference type="GO" id="GO:0008017">
    <property type="term" value="F:microtubule binding"/>
    <property type="evidence" value="ECO:0007669"/>
    <property type="project" value="InterPro"/>
</dbReference>
<feature type="binding site" evidence="5">
    <location>
        <begin position="143"/>
        <end position="150"/>
    </location>
    <ligand>
        <name>ATP</name>
        <dbReference type="ChEBI" id="CHEBI:30616"/>
    </ligand>
</feature>
<dbReference type="AlphaFoldDB" id="A0A8J2KB25"/>
<evidence type="ECO:0000256" key="5">
    <source>
        <dbReference type="PROSITE-ProRule" id="PRU00283"/>
    </source>
</evidence>
<dbReference type="GO" id="GO:0005634">
    <property type="term" value="C:nucleus"/>
    <property type="evidence" value="ECO:0007669"/>
    <property type="project" value="TreeGrafter"/>
</dbReference>
<evidence type="ECO:0000256" key="8">
    <source>
        <dbReference type="SAM" id="MobiDB-lite"/>
    </source>
</evidence>
<feature type="region of interest" description="Disordered" evidence="8">
    <location>
        <begin position="18"/>
        <end position="41"/>
    </location>
</feature>
<dbReference type="GO" id="GO:0005524">
    <property type="term" value="F:ATP binding"/>
    <property type="evidence" value="ECO:0007669"/>
    <property type="project" value="UniProtKB-UniRule"/>
</dbReference>
<protein>
    <recommendedName>
        <fullName evidence="6">Kinesin-like protein</fullName>
    </recommendedName>
</protein>
<comment type="subcellular location">
    <subcellularLocation>
        <location evidence="1">Cytoplasm</location>
        <location evidence="1">Cytoskeleton</location>
    </subcellularLocation>
</comment>
<sequence length="943" mass="106331">MDCLPQAKRLLLEKFGTPSRSKTSVGTPASSKRPATRIGRIGNNGNNLKIARVADPIGVFCRVRPWGHSDEERCVKIINEKQIALTPPDTSMAWKLGTAKEMTYSFECVYGPDADQQTIFENIALPLVQNVMKGKNGLLFAYGVTGSGKTYTMSGGPNSSGVMPRCLDVIFNSIASNHARKFIFKPDRMNGFDTQSQADAMVDKQRELNTITKTPRSRNGNTRMPAWSATPGDIDASCRNRDPTVVSILQQDSLYAVFVTYVEIYNNFVYDLLDEGCFDDRTKKFNLQSKMLREDGNHNVYVNGVTEVECSSSEEAFEVFLRGQKRRKQAHTSLNTESSRSHAIFNIRVIQAPLDSNGEEVTEDKSLICISQLSLVDLAGSERYGRTGATGDRLKEAGNINNSLMSLRKCMDILRENQQSGSTKMVPYRDTKVTHYLKNYFEGEGRVRMIICLNPRNEDYDENLHVMSFAELTREIVVTRPVEKKLDPMTPGRRKANEIFKEARRRIVEDIKIDESEIPMDVNMVYGLGPPLPSCVMTKSEEEGLITNLRRALEMRIKGRAELAKILTEKRHNFRIRLIDAERDVETMKIETTNLKFRVSQLVEEKEKTERVLQVVQFEKNEQETRADELEKENRALKEELENCRMEIRQKELVHLKDKEQLKTDLELQKELNELKADRHLQREEAKLRASYKNKDKTFETIRSLIAKAEDDKPRRSRSHTRRRSFSESMSTTSSEADFILSPTKTRSRVISASNILDVPPSPIKSRSGGVVAANPRSYRSRSSDNDRWIEHTPGQPIKSGTVFQPVMKKKKSLSRLTSADEIVNKASKYCLNLQQSDGDGGLETKLYKGDVIPSRTGGAQVVFNDVEILKQVSPSNVQHTSPSKKRISSSAFLGPMTGGGTTLVGKLVETYDEFDSVTGDVLAERCATGIGHQIGSKRSRRT</sequence>
<evidence type="ECO:0000259" key="9">
    <source>
        <dbReference type="PROSITE" id="PS50067"/>
    </source>
</evidence>
<feature type="coiled-coil region" evidence="7">
    <location>
        <begin position="613"/>
        <end position="654"/>
    </location>
</feature>
<dbReference type="GO" id="GO:0016887">
    <property type="term" value="F:ATP hydrolysis activity"/>
    <property type="evidence" value="ECO:0007669"/>
    <property type="project" value="TreeGrafter"/>
</dbReference>
<feature type="region of interest" description="Disordered" evidence="8">
    <location>
        <begin position="213"/>
        <end position="233"/>
    </location>
</feature>
<keyword evidence="7" id="KW-0175">Coiled coil</keyword>
<dbReference type="EMBL" id="CAJVCH010297736">
    <property type="protein sequence ID" value="CAG7785498.1"/>
    <property type="molecule type" value="Genomic_DNA"/>
</dbReference>
<organism evidence="10 11">
    <name type="scientific">Allacma fusca</name>
    <dbReference type="NCBI Taxonomy" id="39272"/>
    <lineage>
        <taxon>Eukaryota</taxon>
        <taxon>Metazoa</taxon>
        <taxon>Ecdysozoa</taxon>
        <taxon>Arthropoda</taxon>
        <taxon>Hexapoda</taxon>
        <taxon>Collembola</taxon>
        <taxon>Symphypleona</taxon>
        <taxon>Sminthuridae</taxon>
        <taxon>Allacma</taxon>
    </lineage>
</organism>
<comment type="caution">
    <text evidence="10">The sequence shown here is derived from an EMBL/GenBank/DDBJ whole genome shotgun (WGS) entry which is preliminary data.</text>
</comment>
<dbReference type="GO" id="GO:0051256">
    <property type="term" value="P:mitotic spindle midzone assembly"/>
    <property type="evidence" value="ECO:0007669"/>
    <property type="project" value="TreeGrafter"/>
</dbReference>
<feature type="compositionally biased region" description="Basic residues" evidence="8">
    <location>
        <begin position="715"/>
        <end position="724"/>
    </location>
</feature>
<evidence type="ECO:0000256" key="7">
    <source>
        <dbReference type="SAM" id="Coils"/>
    </source>
</evidence>
<keyword evidence="5 6" id="KW-0505">Motor protein</keyword>
<keyword evidence="4" id="KW-0963">Cytoplasm</keyword>
<reference evidence="10" key="1">
    <citation type="submission" date="2021-06" db="EMBL/GenBank/DDBJ databases">
        <authorList>
            <person name="Hodson N. C."/>
            <person name="Mongue J. A."/>
            <person name="Jaron S. K."/>
        </authorList>
    </citation>
    <scope>NUCLEOTIDE SEQUENCE</scope>
</reference>
<evidence type="ECO:0000256" key="3">
    <source>
        <dbReference type="ARBA" id="ARBA00022840"/>
    </source>
</evidence>
<keyword evidence="3 5" id="KW-0067">ATP-binding</keyword>
<dbReference type="GO" id="GO:0005874">
    <property type="term" value="C:microtubule"/>
    <property type="evidence" value="ECO:0007669"/>
    <property type="project" value="UniProtKB-KW"/>
</dbReference>
<dbReference type="Pfam" id="PF00225">
    <property type="entry name" value="Kinesin"/>
    <property type="match status" value="1"/>
</dbReference>
<evidence type="ECO:0000313" key="11">
    <source>
        <dbReference type="Proteomes" id="UP000708208"/>
    </source>
</evidence>
<dbReference type="GO" id="GO:0005871">
    <property type="term" value="C:kinesin complex"/>
    <property type="evidence" value="ECO:0007669"/>
    <property type="project" value="TreeGrafter"/>
</dbReference>
<dbReference type="PANTHER" id="PTHR24115:SF600">
    <property type="entry name" value="KINESIN-LIKE PROTEIN KIF23"/>
    <property type="match status" value="1"/>
</dbReference>
<comment type="similarity">
    <text evidence="5 6">Belongs to the TRAFAC class myosin-kinesin ATPase superfamily. Kinesin family.</text>
</comment>
<keyword evidence="11" id="KW-1185">Reference proteome</keyword>
<evidence type="ECO:0000256" key="2">
    <source>
        <dbReference type="ARBA" id="ARBA00022741"/>
    </source>
</evidence>
<feature type="region of interest" description="Disordered" evidence="8">
    <location>
        <begin position="710"/>
        <end position="737"/>
    </location>
</feature>
<dbReference type="SMART" id="SM00129">
    <property type="entry name" value="KISc"/>
    <property type="match status" value="1"/>
</dbReference>
<dbReference type="PROSITE" id="PS00411">
    <property type="entry name" value="KINESIN_MOTOR_1"/>
    <property type="match status" value="1"/>
</dbReference>
<dbReference type="GO" id="GO:0003777">
    <property type="term" value="F:microtubule motor activity"/>
    <property type="evidence" value="ECO:0007669"/>
    <property type="project" value="InterPro"/>
</dbReference>
<feature type="compositionally biased region" description="Polar residues" evidence="8">
    <location>
        <begin position="213"/>
        <end position="222"/>
    </location>
</feature>
<dbReference type="OrthoDB" id="2403182at2759"/>
<dbReference type="InterPro" id="IPR019821">
    <property type="entry name" value="Kinesin_motor_CS"/>
</dbReference>
<gene>
    <name evidence="10" type="ORF">AFUS01_LOCUS24116</name>
</gene>
<keyword evidence="2 5" id="KW-0547">Nucleotide-binding</keyword>